<dbReference type="Pfam" id="PF00498">
    <property type="entry name" value="FHA"/>
    <property type="match status" value="1"/>
</dbReference>
<dbReference type="InterPro" id="IPR050923">
    <property type="entry name" value="Cell_Proc_Reg/RNA_Proc"/>
</dbReference>
<accession>A0A6M0RXM4</accession>
<protein>
    <submittedName>
        <fullName evidence="3">FHA domain-containing protein</fullName>
    </submittedName>
</protein>
<gene>
    <name evidence="3" type="ORF">DXZ20_33550</name>
</gene>
<dbReference type="InterPro" id="IPR000253">
    <property type="entry name" value="FHA_dom"/>
</dbReference>
<feature type="compositionally biased region" description="Polar residues" evidence="1">
    <location>
        <begin position="179"/>
        <end position="194"/>
    </location>
</feature>
<dbReference type="SMART" id="SM00240">
    <property type="entry name" value="FHA"/>
    <property type="match status" value="1"/>
</dbReference>
<sequence>MAYPNHLAEYRMMFSAEDEAEAESKLGLFQAFSKLYEGDRKLLDDMLAIDANNASQIPSYIQGMICDQQVYIISNLASGKSKSLYSKDGLWTIGRDPRQSDLAVLDKRLSRCHAALQYSPDQGFIISDLESTNGTYVNGEKLKRVYTLRDGDRIRIGSSLFYFFICGICGPASQGAPHASQSGTHTNQGDNPSTLEPEVDSSEGGRTLH</sequence>
<feature type="domain" description="FHA" evidence="2">
    <location>
        <begin position="91"/>
        <end position="142"/>
    </location>
</feature>
<dbReference type="PROSITE" id="PS50006">
    <property type="entry name" value="FHA_DOMAIN"/>
    <property type="match status" value="1"/>
</dbReference>
<dbReference type="EMBL" id="QXHD01000004">
    <property type="protein sequence ID" value="NEZ60481.1"/>
    <property type="molecule type" value="Genomic_DNA"/>
</dbReference>
<keyword evidence="4" id="KW-1185">Reference proteome</keyword>
<organism evidence="3 4">
    <name type="scientific">Adonisia turfae CCMR0081</name>
    <dbReference type="NCBI Taxonomy" id="2292702"/>
    <lineage>
        <taxon>Bacteria</taxon>
        <taxon>Bacillati</taxon>
        <taxon>Cyanobacteriota</taxon>
        <taxon>Adonisia</taxon>
        <taxon>Adonisia turfae</taxon>
    </lineage>
</organism>
<dbReference type="RefSeq" id="WP_163661161.1">
    <property type="nucleotide sequence ID" value="NZ_QXHD01000004.1"/>
</dbReference>
<dbReference type="InterPro" id="IPR008984">
    <property type="entry name" value="SMAD_FHA_dom_sf"/>
</dbReference>
<proteinExistence type="predicted"/>
<dbReference type="Proteomes" id="UP000481033">
    <property type="component" value="Unassembled WGS sequence"/>
</dbReference>
<evidence type="ECO:0000259" key="2">
    <source>
        <dbReference type="PROSITE" id="PS50006"/>
    </source>
</evidence>
<evidence type="ECO:0000313" key="3">
    <source>
        <dbReference type="EMBL" id="NEZ60481.1"/>
    </source>
</evidence>
<evidence type="ECO:0000313" key="4">
    <source>
        <dbReference type="Proteomes" id="UP000481033"/>
    </source>
</evidence>
<dbReference type="AlphaFoldDB" id="A0A6M0RXM4"/>
<dbReference type="Gene3D" id="2.60.200.20">
    <property type="match status" value="1"/>
</dbReference>
<feature type="region of interest" description="Disordered" evidence="1">
    <location>
        <begin position="176"/>
        <end position="209"/>
    </location>
</feature>
<dbReference type="PANTHER" id="PTHR23308">
    <property type="entry name" value="NUCLEAR INHIBITOR OF PROTEIN PHOSPHATASE-1"/>
    <property type="match status" value="1"/>
</dbReference>
<reference evidence="3 4" key="1">
    <citation type="journal article" date="2020" name="Microb. Ecol.">
        <title>Ecogenomics of the Marine Benthic Filamentous Cyanobacterium Adonisia.</title>
        <authorList>
            <person name="Walter J.M."/>
            <person name="Coutinho F.H."/>
            <person name="Leomil L."/>
            <person name="Hargreaves P.I."/>
            <person name="Campeao M.E."/>
            <person name="Vieira V.V."/>
            <person name="Silva B.S."/>
            <person name="Fistarol G.O."/>
            <person name="Salomon P.S."/>
            <person name="Sawabe T."/>
            <person name="Mino S."/>
            <person name="Hosokawa M."/>
            <person name="Miyashita H."/>
            <person name="Maruyama F."/>
            <person name="van Verk M.C."/>
            <person name="Dutilh B.E."/>
            <person name="Thompson C.C."/>
            <person name="Thompson F.L."/>
        </authorList>
    </citation>
    <scope>NUCLEOTIDE SEQUENCE [LARGE SCALE GENOMIC DNA]</scope>
    <source>
        <strain evidence="3 4">CCMR0081</strain>
    </source>
</reference>
<name>A0A6M0RXM4_9CYAN</name>
<comment type="caution">
    <text evidence="3">The sequence shown here is derived from an EMBL/GenBank/DDBJ whole genome shotgun (WGS) entry which is preliminary data.</text>
</comment>
<dbReference type="SUPFAM" id="SSF49879">
    <property type="entry name" value="SMAD/FHA domain"/>
    <property type="match status" value="1"/>
</dbReference>
<evidence type="ECO:0000256" key="1">
    <source>
        <dbReference type="SAM" id="MobiDB-lite"/>
    </source>
</evidence>
<dbReference type="CDD" id="cd00060">
    <property type="entry name" value="FHA"/>
    <property type="match status" value="1"/>
</dbReference>